<gene>
    <name evidence="4" type="ORF">BFW38_09620</name>
</gene>
<dbReference type="RefSeq" id="WP_068998251.1">
    <property type="nucleotide sequence ID" value="NZ_MDTQ01000001.1"/>
</dbReference>
<dbReference type="FunFam" id="3.30.70.860:FF:000001">
    <property type="entry name" value="UPF0234 protein YajQ"/>
    <property type="match status" value="1"/>
</dbReference>
<dbReference type="Gene3D" id="3.30.70.860">
    <property type="match status" value="1"/>
</dbReference>
<dbReference type="GO" id="GO:0000166">
    <property type="term" value="F:nucleotide binding"/>
    <property type="evidence" value="ECO:0007669"/>
    <property type="project" value="UniProtKB-UniRule"/>
</dbReference>
<dbReference type="PANTHER" id="PTHR30476">
    <property type="entry name" value="UPF0234 PROTEIN YAJQ"/>
    <property type="match status" value="1"/>
</dbReference>
<proteinExistence type="inferred from homology"/>
<evidence type="ECO:0000256" key="2">
    <source>
        <dbReference type="ARBA" id="ARBA00093450"/>
    </source>
</evidence>
<keyword evidence="5" id="KW-1185">Reference proteome</keyword>
<dbReference type="OrthoDB" id="9801447at2"/>
<dbReference type="Pfam" id="PF04461">
    <property type="entry name" value="YajQ"/>
    <property type="match status" value="1"/>
</dbReference>
<dbReference type="EMBL" id="MDTQ01000001">
    <property type="protein sequence ID" value="ODC03759.1"/>
    <property type="molecule type" value="Genomic_DNA"/>
</dbReference>
<accession>A0A1E2V9R2</accession>
<dbReference type="InterPro" id="IPR007551">
    <property type="entry name" value="YajQ/Smlt4090-like"/>
</dbReference>
<dbReference type="Gene3D" id="3.30.70.990">
    <property type="entry name" value="YajQ-like, domain 2"/>
    <property type="match status" value="1"/>
</dbReference>
<dbReference type="InterPro" id="IPR035570">
    <property type="entry name" value="UPF0234_N"/>
</dbReference>
<organism evidence="4 5">
    <name type="scientific">Terasakiispira papahanaumokuakeensis</name>
    <dbReference type="NCBI Taxonomy" id="197479"/>
    <lineage>
        <taxon>Bacteria</taxon>
        <taxon>Pseudomonadati</taxon>
        <taxon>Pseudomonadota</taxon>
        <taxon>Gammaproteobacteria</taxon>
        <taxon>Oceanospirillales</taxon>
        <taxon>Terasakiispira</taxon>
    </lineage>
</organism>
<dbReference type="HAMAP" id="MF_00632">
    <property type="entry name" value="UPF0234"/>
    <property type="match status" value="1"/>
</dbReference>
<dbReference type="STRING" id="197479.BFW38_09620"/>
<evidence type="ECO:0000256" key="3">
    <source>
        <dbReference type="HAMAP-Rule" id="MF_00632"/>
    </source>
</evidence>
<keyword evidence="1 3" id="KW-0547">Nucleotide-binding</keyword>
<dbReference type="SUPFAM" id="SSF89963">
    <property type="entry name" value="YajQ-like"/>
    <property type="match status" value="2"/>
</dbReference>
<dbReference type="InterPro" id="IPR036183">
    <property type="entry name" value="YajQ-like_sf"/>
</dbReference>
<dbReference type="Proteomes" id="UP000094291">
    <property type="component" value="Unassembled WGS sequence"/>
</dbReference>
<comment type="function">
    <text evidence="3">Nucleotide-binding protein.</text>
</comment>
<evidence type="ECO:0000256" key="1">
    <source>
        <dbReference type="ARBA" id="ARBA00022741"/>
    </source>
</evidence>
<dbReference type="PANTHER" id="PTHR30476:SF0">
    <property type="entry name" value="UPF0234 PROTEIN YAJQ"/>
    <property type="match status" value="1"/>
</dbReference>
<dbReference type="CDD" id="cd11740">
    <property type="entry name" value="YajQ_like"/>
    <property type="match status" value="1"/>
</dbReference>
<evidence type="ECO:0000313" key="5">
    <source>
        <dbReference type="Proteomes" id="UP000094291"/>
    </source>
</evidence>
<evidence type="ECO:0000313" key="4">
    <source>
        <dbReference type="EMBL" id="ODC03759.1"/>
    </source>
</evidence>
<comment type="caution">
    <text evidence="4">The sequence shown here is derived from an EMBL/GenBank/DDBJ whole genome shotgun (WGS) entry which is preliminary data.</text>
</comment>
<comment type="similarity">
    <text evidence="2 3">Belongs to the YajQ family.</text>
</comment>
<dbReference type="InterPro" id="IPR035571">
    <property type="entry name" value="UPF0234-like_C"/>
</dbReference>
<sequence>MPSFDIVSELDQHQVTNAVDQANRVVGNRFDFKGVDAQYERNDHVVTLTAEAEFQVRQMLDILRNELTRKDIDVGCLEEGDIDEANRSARMKVTLREGIDSDLAKKIVRIVKDAKLKVQTQIQGEQVRVTGKKRDDLQQVISLLRQSDLDLPLQFNNFRD</sequence>
<dbReference type="GO" id="GO:0005829">
    <property type="term" value="C:cytosol"/>
    <property type="evidence" value="ECO:0007669"/>
    <property type="project" value="TreeGrafter"/>
</dbReference>
<dbReference type="AlphaFoldDB" id="A0A1E2V9R2"/>
<dbReference type="NCBIfam" id="NF003819">
    <property type="entry name" value="PRK05412.1"/>
    <property type="match status" value="1"/>
</dbReference>
<name>A0A1E2V9R2_9GAMM</name>
<protein>
    <recommendedName>
        <fullName evidence="3">Nucleotide-binding protein BFW38_09620</fullName>
    </recommendedName>
</protein>
<reference evidence="4 5" key="1">
    <citation type="submission" date="2016-08" db="EMBL/GenBank/DDBJ databases">
        <authorList>
            <person name="Seilhamer J.J."/>
        </authorList>
    </citation>
    <scope>NUCLEOTIDE SEQUENCE [LARGE SCALE GENOMIC DNA]</scope>
    <source>
        <strain evidence="4 5">PH27A</strain>
    </source>
</reference>